<dbReference type="PANTHER" id="PTHR23345:SF15">
    <property type="entry name" value="VITELLOGENIN 1-RELATED"/>
    <property type="match status" value="1"/>
</dbReference>
<sequence>MVYESGKQYKFTYTGEVSSNALVMGSGQLSNMVIAAEVIITANTPCDLKLQVVLEDVVGADTQEGEAAWFIEALQAYDLHFSYQEGKVEYLCSHVEEDPVVTNFKRGILSALQVSTPDLTPDTLLVLDEEDVSGWCQTVYEVTSDTQITKTKEDGALETVECSEEIEVMTSLASYLSPNNTNTNTTNANTPSSAMATVKTTSVLQRTSVEDFSDDTFVKEGQIWQRSSLSADLKGASESARKRKPKEQNIKAQIETTLASLLVSLDSESGQDEHRPHLFTHLVHLLTQMDKEQARELEAIWDANTDSTDSRNFLVDGLMLCESSVCVQFLSDLTLDQETIGTTITLTPQRITSWLTALHFHHTPQPESVQAVMELGDNIVELSGQTMMAASTMIHKICHRDPILCHTVSEPFTKYVREEVKEWCEGKESQHHPTTRTHRHHNFIQVLRALGNAGIGPDDAFPQNCYMNSTLKPEVRVAALQSYRRVGCPVSQAPWKILEDGGETGEVRMAAYRALVPCAPSMPQFFPKLKHLLEYEEDNQVGSYIWSHVDSMIEEPGPSDYEQTMAQLARHYLLPLRFSAPVEDFRTSRNHRFSRFSQLMNLGGSVDTDMIFTPASFLPKRVSANVTLNLLDVSFNALEFGGEFSGVEKLLERLFGKEGYFGNQHLLNLVTPDGDEPDTSEDDEANGGGGRSERNIIQEDKIQEFQKLYDQGRAGSQTPEEEEEETKASMYMRVFGNEVFYLDNLLPLNPQDLLSNLLQALSTSKSFQLVDQEYMRVTQLGYPLHLRLNASGSVIFKHDFNIKRTDGGGMSLEGNVAPSMVIAADERLWVDGYMAASGVQRTSTLTAHTQFGGKISLNQGSLAEAQINVPNSEVTKMSLSTKVAMYDNSKKAWKQQADPLPQDTIESCTSEPFNQALGLKLCASVASGTPEVAGETVARGSYKSSLAITKTDSFNHYRLYAARNLNQANVLEVLFDTPGSTTDRKVNLIFNMRPNNAGGYIVLRSIGYGLKGTFENTDELKELTFEYLQASKVVGKFGVSLKKEVEGSETHLTPSLVVTWSQIHTVWVESCPMVSRTEKDYMKVEDGREMTQAFGLATGEFVAGKEKGKLNATAEYGNNRTNTHTLSANVLFYKGKGTALLHASQGNTSVVVDLEYHPGHIQTTSTVSFYDTQVASQVIMKRLSKDGNRDYHLKASLESVQLELDYIGELLFKTSENGFQAETEVKVDTRLHSRAMMIYLSEDLHHLAGIHLTLNEFVAEIGHEIDLSQPNRALITVGLEHRTNNVDRIFNVNMSTGADVLFHFGFTLESSDGNRFNSSLRLLESELSVGGRLDSPPGTYYDSARNL</sequence>
<dbReference type="InterPro" id="IPR015817">
    <property type="entry name" value="Vitellinogen_open_b-sht_sub1"/>
</dbReference>
<feature type="non-terminal residue" evidence="8">
    <location>
        <position position="1"/>
    </location>
</feature>
<keyword evidence="2" id="KW-0758">Storage protein</keyword>
<keyword evidence="1" id="KW-0732">Signal</keyword>
<dbReference type="EMBL" id="JAWQEG010003408">
    <property type="protein sequence ID" value="KAK3866378.1"/>
    <property type="molecule type" value="Genomic_DNA"/>
</dbReference>
<evidence type="ECO:0000256" key="6">
    <source>
        <dbReference type="SAM" id="MobiDB-lite"/>
    </source>
</evidence>
<dbReference type="InterPro" id="IPR001747">
    <property type="entry name" value="Vitellogenin_N"/>
</dbReference>
<dbReference type="SUPFAM" id="SSF56968">
    <property type="entry name" value="Lipovitellin-phosvitin complex, beta-sheet shell regions"/>
    <property type="match status" value="2"/>
</dbReference>
<feature type="domain" description="Vitellogenin" evidence="7">
    <location>
        <begin position="3"/>
        <end position="622"/>
    </location>
</feature>
<dbReference type="GO" id="GO:0005319">
    <property type="term" value="F:lipid transporter activity"/>
    <property type="evidence" value="ECO:0007669"/>
    <property type="project" value="InterPro"/>
</dbReference>
<dbReference type="InterPro" id="IPR015255">
    <property type="entry name" value="Vitellinogen_open_b-sht"/>
</dbReference>
<dbReference type="Pfam" id="PF09172">
    <property type="entry name" value="Vit_open_b-sht"/>
    <property type="match status" value="1"/>
</dbReference>
<keyword evidence="4" id="KW-0325">Glycoprotein</keyword>
<evidence type="ECO:0000256" key="2">
    <source>
        <dbReference type="ARBA" id="ARBA00022761"/>
    </source>
</evidence>
<reference evidence="8" key="1">
    <citation type="submission" date="2023-10" db="EMBL/GenBank/DDBJ databases">
        <title>Genome assemblies of two species of porcelain crab, Petrolisthes cinctipes and Petrolisthes manimaculis (Anomura: Porcellanidae).</title>
        <authorList>
            <person name="Angst P."/>
        </authorList>
    </citation>
    <scope>NUCLEOTIDE SEQUENCE</scope>
    <source>
        <strain evidence="8">PB745_01</strain>
        <tissue evidence="8">Gill</tissue>
    </source>
</reference>
<comment type="caution">
    <text evidence="5">Lacks conserved residue(s) required for the propagation of feature annotation.</text>
</comment>
<evidence type="ECO:0000256" key="4">
    <source>
        <dbReference type="ARBA" id="ARBA00023180"/>
    </source>
</evidence>
<evidence type="ECO:0000256" key="5">
    <source>
        <dbReference type="PROSITE-ProRule" id="PRU00557"/>
    </source>
</evidence>
<keyword evidence="3 5" id="KW-1015">Disulfide bond</keyword>
<dbReference type="InterPro" id="IPR015819">
    <property type="entry name" value="Lipid_transp_b-sht_shell"/>
</dbReference>
<protein>
    <recommendedName>
        <fullName evidence="7">Vitellogenin domain-containing protein</fullName>
    </recommendedName>
</protein>
<dbReference type="Gene3D" id="1.25.10.20">
    <property type="entry name" value="Vitellinogen, superhelical"/>
    <property type="match status" value="1"/>
</dbReference>
<dbReference type="GO" id="GO:0045735">
    <property type="term" value="F:nutrient reservoir activity"/>
    <property type="evidence" value="ECO:0007669"/>
    <property type="project" value="UniProtKB-KW"/>
</dbReference>
<keyword evidence="9" id="KW-1185">Reference proteome</keyword>
<accession>A0AAE1K9F2</accession>
<evidence type="ECO:0000313" key="9">
    <source>
        <dbReference type="Proteomes" id="UP001286313"/>
    </source>
</evidence>
<organism evidence="8 9">
    <name type="scientific">Petrolisthes cinctipes</name>
    <name type="common">Flat porcelain crab</name>
    <dbReference type="NCBI Taxonomy" id="88211"/>
    <lineage>
        <taxon>Eukaryota</taxon>
        <taxon>Metazoa</taxon>
        <taxon>Ecdysozoa</taxon>
        <taxon>Arthropoda</taxon>
        <taxon>Crustacea</taxon>
        <taxon>Multicrustacea</taxon>
        <taxon>Malacostraca</taxon>
        <taxon>Eumalacostraca</taxon>
        <taxon>Eucarida</taxon>
        <taxon>Decapoda</taxon>
        <taxon>Pleocyemata</taxon>
        <taxon>Anomura</taxon>
        <taxon>Galatheoidea</taxon>
        <taxon>Porcellanidae</taxon>
        <taxon>Petrolisthes</taxon>
    </lineage>
</organism>
<dbReference type="Gene3D" id="2.30.230.10">
    <property type="entry name" value="Lipovitellin, beta-sheet shell regions, chain A"/>
    <property type="match status" value="1"/>
</dbReference>
<dbReference type="Proteomes" id="UP001286313">
    <property type="component" value="Unassembled WGS sequence"/>
</dbReference>
<dbReference type="SUPFAM" id="SSF48431">
    <property type="entry name" value="Lipovitellin-phosvitin complex, superhelical domain"/>
    <property type="match status" value="1"/>
</dbReference>
<evidence type="ECO:0000313" key="8">
    <source>
        <dbReference type="EMBL" id="KAK3866378.1"/>
    </source>
</evidence>
<dbReference type="InterPro" id="IPR011030">
    <property type="entry name" value="Lipovitellin_superhlx_dom"/>
</dbReference>
<feature type="region of interest" description="Disordered" evidence="6">
    <location>
        <begin position="667"/>
        <end position="696"/>
    </location>
</feature>
<evidence type="ECO:0000256" key="1">
    <source>
        <dbReference type="ARBA" id="ARBA00022729"/>
    </source>
</evidence>
<dbReference type="Pfam" id="PF01347">
    <property type="entry name" value="Vitellogenin_N"/>
    <property type="match status" value="2"/>
</dbReference>
<dbReference type="InterPro" id="IPR050733">
    <property type="entry name" value="Vitellogenin/Apolipophorin"/>
</dbReference>
<dbReference type="SMART" id="SM00638">
    <property type="entry name" value="LPD_N"/>
    <property type="match status" value="1"/>
</dbReference>
<evidence type="ECO:0000256" key="3">
    <source>
        <dbReference type="ARBA" id="ARBA00023157"/>
    </source>
</evidence>
<name>A0AAE1K9F2_PETCI</name>
<proteinExistence type="predicted"/>
<gene>
    <name evidence="8" type="ORF">Pcinc_028084</name>
</gene>
<feature type="compositionally biased region" description="Acidic residues" evidence="6">
    <location>
        <begin position="673"/>
        <end position="685"/>
    </location>
</feature>
<comment type="caution">
    <text evidence="8">The sequence shown here is derived from an EMBL/GenBank/DDBJ whole genome shotgun (WGS) entry which is preliminary data.</text>
</comment>
<feature type="disulfide bond" evidence="5">
    <location>
        <begin position="136"/>
        <end position="162"/>
    </location>
</feature>
<evidence type="ECO:0000259" key="7">
    <source>
        <dbReference type="PROSITE" id="PS51211"/>
    </source>
</evidence>
<dbReference type="PANTHER" id="PTHR23345">
    <property type="entry name" value="VITELLOGENIN-RELATED"/>
    <property type="match status" value="1"/>
</dbReference>
<dbReference type="InterPro" id="IPR015816">
    <property type="entry name" value="Vitellinogen_b-sht_N"/>
</dbReference>
<dbReference type="PROSITE" id="PS51211">
    <property type="entry name" value="VITELLOGENIN"/>
    <property type="match status" value="1"/>
</dbReference>
<dbReference type="Gene3D" id="2.20.50.20">
    <property type="entry name" value="Lipovitellin. Chain A, domain 3"/>
    <property type="match status" value="1"/>
</dbReference>
<dbReference type="SMART" id="SM01169">
    <property type="entry name" value="DUF1943"/>
    <property type="match status" value="1"/>
</dbReference>